<gene>
    <name evidence="1" type="ORF">PUN28_018623</name>
</gene>
<protein>
    <submittedName>
        <fullName evidence="1">Uncharacterized protein</fullName>
    </submittedName>
</protein>
<evidence type="ECO:0000313" key="1">
    <source>
        <dbReference type="EMBL" id="KAL0102202.1"/>
    </source>
</evidence>
<proteinExistence type="predicted"/>
<keyword evidence="2" id="KW-1185">Reference proteome</keyword>
<accession>A0AAW2EK60</accession>
<reference evidence="1 2" key="1">
    <citation type="submission" date="2023-03" db="EMBL/GenBank/DDBJ databases">
        <title>High recombination rates correlate with genetic variation in Cardiocondyla obscurior ants.</title>
        <authorList>
            <person name="Errbii M."/>
        </authorList>
    </citation>
    <scope>NUCLEOTIDE SEQUENCE [LARGE SCALE GENOMIC DNA]</scope>
    <source>
        <strain evidence="1">Alpha-2009</strain>
        <tissue evidence="1">Whole body</tissue>
    </source>
</reference>
<dbReference type="EMBL" id="JADYXP020000023">
    <property type="protein sequence ID" value="KAL0102202.1"/>
    <property type="molecule type" value="Genomic_DNA"/>
</dbReference>
<evidence type="ECO:0000313" key="2">
    <source>
        <dbReference type="Proteomes" id="UP001430953"/>
    </source>
</evidence>
<dbReference type="Proteomes" id="UP001430953">
    <property type="component" value="Unassembled WGS sequence"/>
</dbReference>
<organism evidence="1 2">
    <name type="scientific">Cardiocondyla obscurior</name>
    <dbReference type="NCBI Taxonomy" id="286306"/>
    <lineage>
        <taxon>Eukaryota</taxon>
        <taxon>Metazoa</taxon>
        <taxon>Ecdysozoa</taxon>
        <taxon>Arthropoda</taxon>
        <taxon>Hexapoda</taxon>
        <taxon>Insecta</taxon>
        <taxon>Pterygota</taxon>
        <taxon>Neoptera</taxon>
        <taxon>Endopterygota</taxon>
        <taxon>Hymenoptera</taxon>
        <taxon>Apocrita</taxon>
        <taxon>Aculeata</taxon>
        <taxon>Formicoidea</taxon>
        <taxon>Formicidae</taxon>
        <taxon>Myrmicinae</taxon>
        <taxon>Cardiocondyla</taxon>
    </lineage>
</organism>
<dbReference type="AlphaFoldDB" id="A0AAW2EK60"/>
<sequence length="69" mass="7630">MSISSVNDLQSPPAVGLLAPKVYAEEGPVVEVGAEDVARSLEQQQSQISSREKPQRNLRLKIQLIIFNR</sequence>
<name>A0AAW2EK60_9HYME</name>
<comment type="caution">
    <text evidence="1">The sequence shown here is derived from an EMBL/GenBank/DDBJ whole genome shotgun (WGS) entry which is preliminary data.</text>
</comment>